<comment type="caution">
    <text evidence="4">The sequence shown here is derived from an EMBL/GenBank/DDBJ whole genome shotgun (WGS) entry which is preliminary data.</text>
</comment>
<organism evidence="4 5">
    <name type="scientific">Paraburkholderia piptadeniae</name>
    <dbReference type="NCBI Taxonomy" id="1701573"/>
    <lineage>
        <taxon>Bacteria</taxon>
        <taxon>Pseudomonadati</taxon>
        <taxon>Pseudomonadota</taxon>
        <taxon>Betaproteobacteria</taxon>
        <taxon>Burkholderiales</taxon>
        <taxon>Burkholderiaceae</taxon>
        <taxon>Paraburkholderia</taxon>
    </lineage>
</organism>
<dbReference type="InterPro" id="IPR029787">
    <property type="entry name" value="Nucleotide_cyclase"/>
</dbReference>
<dbReference type="GO" id="GO:0005886">
    <property type="term" value="C:plasma membrane"/>
    <property type="evidence" value="ECO:0007669"/>
    <property type="project" value="TreeGrafter"/>
</dbReference>
<evidence type="ECO:0000259" key="3">
    <source>
        <dbReference type="PROSITE" id="PS50887"/>
    </source>
</evidence>
<keyword evidence="5" id="KW-1185">Reference proteome</keyword>
<proteinExistence type="predicted"/>
<dbReference type="AlphaFoldDB" id="A0A1N7SVC5"/>
<evidence type="ECO:0000313" key="4">
    <source>
        <dbReference type="EMBL" id="SIT51360.1"/>
    </source>
</evidence>
<evidence type="ECO:0000313" key="5">
    <source>
        <dbReference type="Proteomes" id="UP000195569"/>
    </source>
</evidence>
<dbReference type="PROSITE" id="PS50887">
    <property type="entry name" value="GGDEF"/>
    <property type="match status" value="1"/>
</dbReference>
<gene>
    <name evidence="4" type="ORF">BN2476_1170009</name>
</gene>
<accession>A0A1N7SVC5</accession>
<dbReference type="GO" id="GO:0043709">
    <property type="term" value="P:cell adhesion involved in single-species biofilm formation"/>
    <property type="evidence" value="ECO:0007669"/>
    <property type="project" value="TreeGrafter"/>
</dbReference>
<dbReference type="InterPro" id="IPR000160">
    <property type="entry name" value="GGDEF_dom"/>
</dbReference>
<dbReference type="Pfam" id="PF00990">
    <property type="entry name" value="GGDEF"/>
    <property type="match status" value="1"/>
</dbReference>
<name>A0A1N7SVC5_9BURK</name>
<dbReference type="PANTHER" id="PTHR45138">
    <property type="entry name" value="REGULATORY COMPONENTS OF SENSORY TRANSDUCTION SYSTEM"/>
    <property type="match status" value="1"/>
</dbReference>
<evidence type="ECO:0000256" key="1">
    <source>
        <dbReference type="ARBA" id="ARBA00012528"/>
    </source>
</evidence>
<comment type="catalytic activity">
    <reaction evidence="2">
        <text>2 GTP = 3',3'-c-di-GMP + 2 diphosphate</text>
        <dbReference type="Rhea" id="RHEA:24898"/>
        <dbReference type="ChEBI" id="CHEBI:33019"/>
        <dbReference type="ChEBI" id="CHEBI:37565"/>
        <dbReference type="ChEBI" id="CHEBI:58805"/>
        <dbReference type="EC" id="2.7.7.65"/>
    </reaction>
</comment>
<dbReference type="SUPFAM" id="SSF55073">
    <property type="entry name" value="Nucleotide cyclase"/>
    <property type="match status" value="1"/>
</dbReference>
<dbReference type="PANTHER" id="PTHR45138:SF9">
    <property type="entry name" value="DIGUANYLATE CYCLASE DGCM-RELATED"/>
    <property type="match status" value="1"/>
</dbReference>
<dbReference type="EMBL" id="CYGY02000117">
    <property type="protein sequence ID" value="SIT51360.1"/>
    <property type="molecule type" value="Genomic_DNA"/>
</dbReference>
<dbReference type="GO" id="GO:0052621">
    <property type="term" value="F:diguanylate cyclase activity"/>
    <property type="evidence" value="ECO:0007669"/>
    <property type="project" value="UniProtKB-EC"/>
</dbReference>
<sequence length="83" mass="8420">MIVLPHTDAAGALAIAEAIRKAVSRLDIEHAPAALGHVTVSIGAATWQGQVADTVASVIRAADEALYSAKAGGRNKTFGTILA</sequence>
<dbReference type="InterPro" id="IPR043128">
    <property type="entry name" value="Rev_trsase/Diguanyl_cyclase"/>
</dbReference>
<evidence type="ECO:0000256" key="2">
    <source>
        <dbReference type="ARBA" id="ARBA00034247"/>
    </source>
</evidence>
<protein>
    <recommendedName>
        <fullName evidence="1">diguanylate cyclase</fullName>
        <ecNumber evidence="1">2.7.7.65</ecNumber>
    </recommendedName>
</protein>
<dbReference type="NCBIfam" id="TIGR00254">
    <property type="entry name" value="GGDEF"/>
    <property type="match status" value="1"/>
</dbReference>
<dbReference type="InterPro" id="IPR050469">
    <property type="entry name" value="Diguanylate_Cyclase"/>
</dbReference>
<dbReference type="Proteomes" id="UP000195569">
    <property type="component" value="Unassembled WGS sequence"/>
</dbReference>
<feature type="domain" description="GGDEF" evidence="3">
    <location>
        <begin position="1"/>
        <end position="82"/>
    </location>
</feature>
<dbReference type="Gene3D" id="3.30.70.270">
    <property type="match status" value="1"/>
</dbReference>
<dbReference type="GO" id="GO:1902201">
    <property type="term" value="P:negative regulation of bacterial-type flagellum-dependent cell motility"/>
    <property type="evidence" value="ECO:0007669"/>
    <property type="project" value="TreeGrafter"/>
</dbReference>
<dbReference type="EC" id="2.7.7.65" evidence="1"/>
<reference evidence="4" key="1">
    <citation type="submission" date="2016-12" db="EMBL/GenBank/DDBJ databases">
        <authorList>
            <person name="Moulin L."/>
        </authorList>
    </citation>
    <scope>NUCLEOTIDE SEQUENCE [LARGE SCALE GENOMIC DNA]</scope>
    <source>
        <strain evidence="4">STM 7183</strain>
    </source>
</reference>